<evidence type="ECO:0000313" key="4">
    <source>
        <dbReference type="EMBL" id="GHD04642.1"/>
    </source>
</evidence>
<organism evidence="4 5">
    <name type="scientific">Pseudorhodoferax aquiterrae</name>
    <dbReference type="NCBI Taxonomy" id="747304"/>
    <lineage>
        <taxon>Bacteria</taxon>
        <taxon>Pseudomonadati</taxon>
        <taxon>Pseudomonadota</taxon>
        <taxon>Betaproteobacteria</taxon>
        <taxon>Burkholderiales</taxon>
        <taxon>Comamonadaceae</taxon>
    </lineage>
</organism>
<comment type="caution">
    <text evidence="4">The sequence shown here is derived from an EMBL/GenBank/DDBJ whole genome shotgun (WGS) entry which is preliminary data.</text>
</comment>
<proteinExistence type="predicted"/>
<protein>
    <recommendedName>
        <fullName evidence="3">Response regulatory domain-containing protein</fullName>
    </recommendedName>
</protein>
<reference evidence="5" key="1">
    <citation type="journal article" date="2019" name="Int. J. Syst. Evol. Microbiol.">
        <title>The Global Catalogue of Microorganisms (GCM) 10K type strain sequencing project: providing services to taxonomists for standard genome sequencing and annotation.</title>
        <authorList>
            <consortium name="The Broad Institute Genomics Platform"/>
            <consortium name="The Broad Institute Genome Sequencing Center for Infectious Disease"/>
            <person name="Wu L."/>
            <person name="Ma J."/>
        </authorList>
    </citation>
    <scope>NUCLEOTIDE SEQUENCE [LARGE SCALE GENOMIC DNA]</scope>
    <source>
        <strain evidence="5">KCTC 23314</strain>
    </source>
</reference>
<name>A0ABQ3GHA0_9BURK</name>
<keyword evidence="5" id="KW-1185">Reference proteome</keyword>
<dbReference type="PROSITE" id="PS50110">
    <property type="entry name" value="RESPONSE_REGULATORY"/>
    <property type="match status" value="1"/>
</dbReference>
<evidence type="ECO:0000256" key="2">
    <source>
        <dbReference type="PROSITE-ProRule" id="PRU00169"/>
    </source>
</evidence>
<sequence length="127" mass="13966">MPLRIFIVEDKPAIQRLLAEALEEGIENCTVVGWAASESEAVQAMRAVEWDIALVDLFLEQGSGAGVLAAFKERSPRKHMYVVTNHGSLSIRQECATLGVDAVFDRSKELDALLDRVRDVSRALAGR</sequence>
<evidence type="ECO:0000256" key="1">
    <source>
        <dbReference type="ARBA" id="ARBA00022553"/>
    </source>
</evidence>
<dbReference type="Proteomes" id="UP000626210">
    <property type="component" value="Unassembled WGS sequence"/>
</dbReference>
<dbReference type="InterPro" id="IPR001789">
    <property type="entry name" value="Sig_transdc_resp-reg_receiver"/>
</dbReference>
<dbReference type="SUPFAM" id="SSF52172">
    <property type="entry name" value="CheY-like"/>
    <property type="match status" value="1"/>
</dbReference>
<dbReference type="InterPro" id="IPR011006">
    <property type="entry name" value="CheY-like_superfamily"/>
</dbReference>
<gene>
    <name evidence="4" type="ORF">GCM10007320_65640</name>
</gene>
<accession>A0ABQ3GHA0</accession>
<dbReference type="SMART" id="SM00448">
    <property type="entry name" value="REC"/>
    <property type="match status" value="1"/>
</dbReference>
<dbReference type="EMBL" id="BMYK01000052">
    <property type="protein sequence ID" value="GHD04642.1"/>
    <property type="molecule type" value="Genomic_DNA"/>
</dbReference>
<dbReference type="Gene3D" id="3.40.50.2300">
    <property type="match status" value="1"/>
</dbReference>
<evidence type="ECO:0000259" key="3">
    <source>
        <dbReference type="PROSITE" id="PS50110"/>
    </source>
</evidence>
<feature type="domain" description="Response regulatory" evidence="3">
    <location>
        <begin position="4"/>
        <end position="121"/>
    </location>
</feature>
<evidence type="ECO:0000313" key="5">
    <source>
        <dbReference type="Proteomes" id="UP000626210"/>
    </source>
</evidence>
<dbReference type="PANTHER" id="PTHR44591">
    <property type="entry name" value="STRESS RESPONSE REGULATOR PROTEIN 1"/>
    <property type="match status" value="1"/>
</dbReference>
<feature type="modified residue" description="4-aspartylphosphate" evidence="2">
    <location>
        <position position="56"/>
    </location>
</feature>
<dbReference type="PANTHER" id="PTHR44591:SF3">
    <property type="entry name" value="RESPONSE REGULATORY DOMAIN-CONTAINING PROTEIN"/>
    <property type="match status" value="1"/>
</dbReference>
<dbReference type="RefSeq" id="WP_189691067.1">
    <property type="nucleotide sequence ID" value="NZ_BMYK01000052.1"/>
</dbReference>
<dbReference type="Pfam" id="PF00072">
    <property type="entry name" value="Response_reg"/>
    <property type="match status" value="1"/>
</dbReference>
<dbReference type="InterPro" id="IPR050595">
    <property type="entry name" value="Bact_response_regulator"/>
</dbReference>
<keyword evidence="1 2" id="KW-0597">Phosphoprotein</keyword>